<evidence type="ECO:0000256" key="2">
    <source>
        <dbReference type="ARBA" id="ARBA00022840"/>
    </source>
</evidence>
<dbReference type="GO" id="GO:0005524">
    <property type="term" value="F:ATP binding"/>
    <property type="evidence" value="ECO:0007669"/>
    <property type="project" value="UniProtKB-KW"/>
</dbReference>
<dbReference type="Gene3D" id="1.25.40.10">
    <property type="entry name" value="Tetratricopeptide repeat domain"/>
    <property type="match status" value="2"/>
</dbReference>
<dbReference type="GO" id="GO:0043565">
    <property type="term" value="F:sequence-specific DNA binding"/>
    <property type="evidence" value="ECO:0007669"/>
    <property type="project" value="InterPro"/>
</dbReference>
<dbReference type="FunFam" id="3.40.50.300:FF:000006">
    <property type="entry name" value="DNA-binding transcriptional regulator NtrC"/>
    <property type="match status" value="1"/>
</dbReference>
<dbReference type="Gene3D" id="1.10.8.60">
    <property type="match status" value="1"/>
</dbReference>
<sequence>MLRQPTPMPHTHQGLPLTEPQVVGRAPAFLHLLRLLDRVAPTDRAVLISGPTGAGKEVLAQRLHRRGRHPEAPFLDINCGALPEHLVEAELFGHAKGAFTGAVAAHAGHFERVGQGTLFLDEIGELPLNLQPKLLRVLETRSFRPLGSTEVKHFRGRVVAASHRDLSALVREGRFREDLYYRLAVFVLEVPGLDQRRDDIPELVRHFAALQPRALTFSESALARLQGHVWPGHIRQLRSMVDRLAVLSEHSHITPEVLAHHMDDPQAAAPVDAQALADALLSLACGDKLACAEQLLIDRAMARSNGNKSAAARLLGVSRKAVERRIAAQGDRSRSAQECLDEAQAHIQASAFREAVPLLRQGLAQVCLPAATPESQRLAYDLYRLLGVSLRSLEGWLSAEALQAYEAAFQAGDGVVEDAEMGSLLFGIWTAQLMAMDLGKARGTVQEMLQRAQGSGDPDLVAEAHVAMANTLFWLGDSAEALACLQRGGLVPVGEQERCRTQGFDLIGLALNFEGLAAFHTGDFTRAQAVRERLTRRAHETVAHPFNQAIALQGAAWLACLFEDQAALLPLAEALEALSQQHGFLFYLGVGQVLRGAALTAQGRPAEAELAIRDGYEAHMLRHGGKLFYSFQAWKLGELLLSAGRAEEANQLIGQAMDVALDLQDRAYLGELLDVQGRACRAMGDLDGAEEAFRSAMSTALALGCVPARLRAATDLALLMQEAGRLRQARELLDKTLRGLDPQAPFVGVRRAVALRAMLDV</sequence>
<dbReference type="PRINTS" id="PR01590">
    <property type="entry name" value="HTHFIS"/>
</dbReference>
<dbReference type="Proteomes" id="UP000294593">
    <property type="component" value="Unassembled WGS sequence"/>
</dbReference>
<keyword evidence="2" id="KW-0067">ATP-binding</keyword>
<dbReference type="InterPro" id="IPR027417">
    <property type="entry name" value="P-loop_NTPase"/>
</dbReference>
<dbReference type="InterPro" id="IPR003593">
    <property type="entry name" value="AAA+_ATPase"/>
</dbReference>
<dbReference type="InterPro" id="IPR002197">
    <property type="entry name" value="HTH_Fis"/>
</dbReference>
<dbReference type="GO" id="GO:0006355">
    <property type="term" value="P:regulation of DNA-templated transcription"/>
    <property type="evidence" value="ECO:0007669"/>
    <property type="project" value="InterPro"/>
</dbReference>
<keyword evidence="4" id="KW-0804">Transcription</keyword>
<dbReference type="CDD" id="cd00009">
    <property type="entry name" value="AAA"/>
    <property type="match status" value="1"/>
</dbReference>
<comment type="caution">
    <text evidence="6">The sequence shown here is derived from an EMBL/GenBank/DDBJ whole genome shotgun (WGS) entry which is preliminary data.</text>
</comment>
<dbReference type="SUPFAM" id="SSF48452">
    <property type="entry name" value="TPR-like"/>
    <property type="match status" value="2"/>
</dbReference>
<gene>
    <name evidence="6" type="ORF">EV672_102291</name>
</gene>
<evidence type="ECO:0000259" key="5">
    <source>
        <dbReference type="PROSITE" id="PS50045"/>
    </source>
</evidence>
<evidence type="ECO:0000256" key="3">
    <source>
        <dbReference type="ARBA" id="ARBA00023015"/>
    </source>
</evidence>
<evidence type="ECO:0000313" key="7">
    <source>
        <dbReference type="Proteomes" id="UP000294593"/>
    </source>
</evidence>
<dbReference type="Gene3D" id="3.40.50.300">
    <property type="entry name" value="P-loop containing nucleotide triphosphate hydrolases"/>
    <property type="match status" value="1"/>
</dbReference>
<organism evidence="6 7">
    <name type="scientific">Aquabacterium commune</name>
    <dbReference type="NCBI Taxonomy" id="70586"/>
    <lineage>
        <taxon>Bacteria</taxon>
        <taxon>Pseudomonadati</taxon>
        <taxon>Pseudomonadota</taxon>
        <taxon>Betaproteobacteria</taxon>
        <taxon>Burkholderiales</taxon>
        <taxon>Aquabacterium</taxon>
    </lineage>
</organism>
<keyword evidence="3" id="KW-0805">Transcription regulation</keyword>
<evidence type="ECO:0000313" key="6">
    <source>
        <dbReference type="EMBL" id="TDP85941.1"/>
    </source>
</evidence>
<evidence type="ECO:0000256" key="1">
    <source>
        <dbReference type="ARBA" id="ARBA00022741"/>
    </source>
</evidence>
<dbReference type="EMBL" id="SNXW01000002">
    <property type="protein sequence ID" value="TDP85941.1"/>
    <property type="molecule type" value="Genomic_DNA"/>
</dbReference>
<dbReference type="Pfam" id="PF00158">
    <property type="entry name" value="Sigma54_activat"/>
    <property type="match status" value="1"/>
</dbReference>
<keyword evidence="1" id="KW-0547">Nucleotide-binding</keyword>
<dbReference type="PROSITE" id="PS50045">
    <property type="entry name" value="SIGMA54_INTERACT_4"/>
    <property type="match status" value="1"/>
</dbReference>
<evidence type="ECO:0000256" key="4">
    <source>
        <dbReference type="ARBA" id="ARBA00023163"/>
    </source>
</evidence>
<dbReference type="PANTHER" id="PTHR32071">
    <property type="entry name" value="TRANSCRIPTIONAL REGULATORY PROTEIN"/>
    <property type="match status" value="1"/>
</dbReference>
<dbReference type="InterPro" id="IPR058031">
    <property type="entry name" value="AAA_lid_NorR"/>
</dbReference>
<dbReference type="AlphaFoldDB" id="A0A4R6RHI9"/>
<dbReference type="SUPFAM" id="SSF52540">
    <property type="entry name" value="P-loop containing nucleoside triphosphate hydrolases"/>
    <property type="match status" value="1"/>
</dbReference>
<dbReference type="Pfam" id="PF02954">
    <property type="entry name" value="HTH_8"/>
    <property type="match status" value="1"/>
</dbReference>
<dbReference type="Gene3D" id="1.10.10.60">
    <property type="entry name" value="Homeodomain-like"/>
    <property type="match status" value="1"/>
</dbReference>
<name>A0A4R6RHI9_9BURK</name>
<feature type="domain" description="Sigma-54 factor interaction" evidence="5">
    <location>
        <begin position="22"/>
        <end position="246"/>
    </location>
</feature>
<protein>
    <submittedName>
        <fullName evidence="6">Regulatory Fis family protein</fullName>
    </submittedName>
</protein>
<keyword evidence="7" id="KW-1185">Reference proteome</keyword>
<dbReference type="Pfam" id="PF25601">
    <property type="entry name" value="AAA_lid_14"/>
    <property type="match status" value="1"/>
</dbReference>
<dbReference type="InterPro" id="IPR009057">
    <property type="entry name" value="Homeodomain-like_sf"/>
</dbReference>
<dbReference type="SMART" id="SM00382">
    <property type="entry name" value="AAA"/>
    <property type="match status" value="1"/>
</dbReference>
<proteinExistence type="predicted"/>
<reference evidence="6 7" key="1">
    <citation type="submission" date="2019-03" db="EMBL/GenBank/DDBJ databases">
        <title>Genomic Encyclopedia of Type Strains, Phase IV (KMG-IV): sequencing the most valuable type-strain genomes for metagenomic binning, comparative biology and taxonomic classification.</title>
        <authorList>
            <person name="Goeker M."/>
        </authorList>
    </citation>
    <scope>NUCLEOTIDE SEQUENCE [LARGE SCALE GENOMIC DNA]</scope>
    <source>
        <strain evidence="6 7">DSM 11901</strain>
    </source>
</reference>
<dbReference type="InterPro" id="IPR002078">
    <property type="entry name" value="Sigma_54_int"/>
</dbReference>
<dbReference type="SUPFAM" id="SSF46689">
    <property type="entry name" value="Homeodomain-like"/>
    <property type="match status" value="1"/>
</dbReference>
<accession>A0A4R6RHI9</accession>
<dbReference type="InterPro" id="IPR011990">
    <property type="entry name" value="TPR-like_helical_dom_sf"/>
</dbReference>